<evidence type="ECO:0000259" key="2">
    <source>
        <dbReference type="Pfam" id="PF19701"/>
    </source>
</evidence>
<evidence type="ECO:0000256" key="1">
    <source>
        <dbReference type="SAM" id="Phobius"/>
    </source>
</evidence>
<sequence>MTILLLVVLVSLGVVFLWGLLAPRSQWRMLVSWSYRDPHANEPTGSAYTLYRLVAALGIATMVVSGLLAYRSWVDNQPPPPPPPTAVERMWGSPYPLVVNRVVHALGKVPAGLVEQPILGYQAVSGTTRQPVYLFRLGVFDPVAATEENGYIGTDPDTGFLALDTAELVVKVAGDPQCFPHAAVIREDAKAVRVGIYYGQANPADGSNAENLADCNTRASGLNVPVLVPLKLASPLGDRPVLTLDGDPIRQVPVIDQ</sequence>
<reference evidence="4" key="1">
    <citation type="journal article" date="2019" name="Int. J. Syst. Evol. Microbiol.">
        <title>The Global Catalogue of Microorganisms (GCM) 10K type strain sequencing project: providing services to taxonomists for standard genome sequencing and annotation.</title>
        <authorList>
            <consortium name="The Broad Institute Genomics Platform"/>
            <consortium name="The Broad Institute Genome Sequencing Center for Infectious Disease"/>
            <person name="Wu L."/>
            <person name="Ma J."/>
        </authorList>
    </citation>
    <scope>NUCLEOTIDE SEQUENCE [LARGE SCALE GENOMIC DNA]</scope>
    <source>
        <strain evidence="4">JCM 16949</strain>
    </source>
</reference>
<keyword evidence="1" id="KW-1133">Transmembrane helix</keyword>
<organism evidence="3 4">
    <name type="scientific">Leifsonella bigeumensis</name>
    <dbReference type="NCBI Taxonomy" id="433643"/>
    <lineage>
        <taxon>Bacteria</taxon>
        <taxon>Bacillati</taxon>
        <taxon>Actinomycetota</taxon>
        <taxon>Actinomycetes</taxon>
        <taxon>Micrococcales</taxon>
        <taxon>Microbacteriaceae</taxon>
        <taxon>Leifsonella</taxon>
    </lineage>
</organism>
<accession>A0ABP7FIL1</accession>
<comment type="caution">
    <text evidence="3">The sequence shown here is derived from an EMBL/GenBank/DDBJ whole genome shotgun (WGS) entry which is preliminary data.</text>
</comment>
<protein>
    <recommendedName>
        <fullName evidence="2">DUF6199 domain-containing protein</fullName>
    </recommendedName>
</protein>
<keyword evidence="1" id="KW-0812">Transmembrane</keyword>
<dbReference type="Proteomes" id="UP001501004">
    <property type="component" value="Unassembled WGS sequence"/>
</dbReference>
<dbReference type="Pfam" id="PF19701">
    <property type="entry name" value="DUF6199"/>
    <property type="match status" value="1"/>
</dbReference>
<gene>
    <name evidence="3" type="ORF">GCM10022239_14600</name>
</gene>
<name>A0ABP7FIL1_9MICO</name>
<feature type="transmembrane region" description="Helical" evidence="1">
    <location>
        <begin position="50"/>
        <end position="70"/>
    </location>
</feature>
<dbReference type="RefSeq" id="WP_344755238.1">
    <property type="nucleotide sequence ID" value="NZ_BAABAE010000003.1"/>
</dbReference>
<keyword evidence="1" id="KW-0472">Membrane</keyword>
<keyword evidence="4" id="KW-1185">Reference proteome</keyword>
<proteinExistence type="predicted"/>
<dbReference type="InterPro" id="IPR045679">
    <property type="entry name" value="DUF6199"/>
</dbReference>
<dbReference type="EMBL" id="BAABAE010000003">
    <property type="protein sequence ID" value="GAA3740045.1"/>
    <property type="molecule type" value="Genomic_DNA"/>
</dbReference>
<evidence type="ECO:0000313" key="4">
    <source>
        <dbReference type="Proteomes" id="UP001501004"/>
    </source>
</evidence>
<evidence type="ECO:0000313" key="3">
    <source>
        <dbReference type="EMBL" id="GAA3740045.1"/>
    </source>
</evidence>
<feature type="domain" description="DUF6199" evidence="2">
    <location>
        <begin position="13"/>
        <end position="63"/>
    </location>
</feature>